<dbReference type="NCBIfam" id="TIGR04354">
    <property type="entry name" value="amphi-Trp"/>
    <property type="match status" value="1"/>
</dbReference>
<dbReference type="STRING" id="996166.SAMN05192554_11824"/>
<sequence length="96" mass="10467">MPEEVLFKTEAIRTRSDVADYLRTVADKLDGGDSLTLTAGNDSVTLDPPERVEFEVKAERETSTGASEGELSIEFELEWDERQSGSAGDTGDLAIE</sequence>
<feature type="domain" description="Amphi-Trp" evidence="2">
    <location>
        <begin position="1"/>
        <end position="96"/>
    </location>
</feature>
<proteinExistence type="predicted"/>
<reference evidence="3 4" key="1">
    <citation type="submission" date="2016-10" db="EMBL/GenBank/DDBJ databases">
        <authorList>
            <person name="de Groot N.N."/>
        </authorList>
    </citation>
    <scope>NUCLEOTIDE SEQUENCE [LARGE SCALE GENOMIC DNA]</scope>
    <source>
        <strain evidence="4">EB21,IBRC-M 10013,KCTC 4048</strain>
    </source>
</reference>
<feature type="region of interest" description="Disordered" evidence="1">
    <location>
        <begin position="59"/>
        <end position="96"/>
    </location>
</feature>
<name>A0A1G9Z7J1_9EURY</name>
<dbReference type="AlphaFoldDB" id="A0A1G9Z7J1"/>
<dbReference type="RefSeq" id="WP_089735048.1">
    <property type="nucleotide sequence ID" value="NZ_FNIA01000018.1"/>
</dbReference>
<evidence type="ECO:0000313" key="4">
    <source>
        <dbReference type="Proteomes" id="UP000199370"/>
    </source>
</evidence>
<gene>
    <name evidence="3" type="ORF">SAMN05192554_11824</name>
</gene>
<evidence type="ECO:0000256" key="1">
    <source>
        <dbReference type="SAM" id="MobiDB-lite"/>
    </source>
</evidence>
<protein>
    <submittedName>
        <fullName evidence="3">Amphi-Trp domain-containing protein</fullName>
    </submittedName>
</protein>
<keyword evidence="4" id="KW-1185">Reference proteome</keyword>
<organism evidence="3 4">
    <name type="scientific">Haloarchaeobius iranensis</name>
    <dbReference type="NCBI Taxonomy" id="996166"/>
    <lineage>
        <taxon>Archaea</taxon>
        <taxon>Methanobacteriati</taxon>
        <taxon>Methanobacteriota</taxon>
        <taxon>Stenosarchaea group</taxon>
        <taxon>Halobacteria</taxon>
        <taxon>Halobacteriales</taxon>
        <taxon>Halorubellaceae</taxon>
        <taxon>Haloarchaeobius</taxon>
    </lineage>
</organism>
<dbReference type="InterPro" id="IPR027598">
    <property type="entry name" value="Amphi-Trp_dom"/>
</dbReference>
<accession>A0A1G9Z7J1</accession>
<dbReference type="EMBL" id="FNIA01000018">
    <property type="protein sequence ID" value="SDN16516.1"/>
    <property type="molecule type" value="Genomic_DNA"/>
</dbReference>
<dbReference type="Proteomes" id="UP000199370">
    <property type="component" value="Unassembled WGS sequence"/>
</dbReference>
<dbReference type="Pfam" id="PF20068">
    <property type="entry name" value="Amphi-Trp"/>
    <property type="match status" value="1"/>
</dbReference>
<evidence type="ECO:0000259" key="2">
    <source>
        <dbReference type="Pfam" id="PF20068"/>
    </source>
</evidence>
<dbReference type="OrthoDB" id="194858at2157"/>
<evidence type="ECO:0000313" key="3">
    <source>
        <dbReference type="EMBL" id="SDN16516.1"/>
    </source>
</evidence>